<dbReference type="Proteomes" id="UP001607303">
    <property type="component" value="Unassembled WGS sequence"/>
</dbReference>
<keyword evidence="2" id="KW-1185">Reference proteome</keyword>
<proteinExistence type="predicted"/>
<reference evidence="1 2" key="1">
    <citation type="journal article" date="2024" name="Ann. Entomol. Soc. Am.">
        <title>Genomic analyses of the southern and eastern yellowjacket wasps (Hymenoptera: Vespidae) reveal evolutionary signatures of social life.</title>
        <authorList>
            <person name="Catto M.A."/>
            <person name="Caine P.B."/>
            <person name="Orr S.E."/>
            <person name="Hunt B.G."/>
            <person name="Goodisman M.A.D."/>
        </authorList>
    </citation>
    <scope>NUCLEOTIDE SEQUENCE [LARGE SCALE GENOMIC DNA]</scope>
    <source>
        <strain evidence="1">232</strain>
        <tissue evidence="1">Head and thorax</tissue>
    </source>
</reference>
<organism evidence="1 2">
    <name type="scientific">Vespula maculifrons</name>
    <name type="common">Eastern yellow jacket</name>
    <name type="synonym">Wasp</name>
    <dbReference type="NCBI Taxonomy" id="7453"/>
    <lineage>
        <taxon>Eukaryota</taxon>
        <taxon>Metazoa</taxon>
        <taxon>Ecdysozoa</taxon>
        <taxon>Arthropoda</taxon>
        <taxon>Hexapoda</taxon>
        <taxon>Insecta</taxon>
        <taxon>Pterygota</taxon>
        <taxon>Neoptera</taxon>
        <taxon>Endopterygota</taxon>
        <taxon>Hymenoptera</taxon>
        <taxon>Apocrita</taxon>
        <taxon>Aculeata</taxon>
        <taxon>Vespoidea</taxon>
        <taxon>Vespidae</taxon>
        <taxon>Vespinae</taxon>
        <taxon>Vespula</taxon>
    </lineage>
</organism>
<evidence type="ECO:0000313" key="2">
    <source>
        <dbReference type="Proteomes" id="UP001607303"/>
    </source>
</evidence>
<evidence type="ECO:0000313" key="1">
    <source>
        <dbReference type="EMBL" id="KAL2751142.1"/>
    </source>
</evidence>
<name>A0ABD2D1D2_VESMC</name>
<protein>
    <submittedName>
        <fullName evidence="1">Uncharacterized protein</fullName>
    </submittedName>
</protein>
<gene>
    <name evidence="1" type="ORF">V1477_000300</name>
</gene>
<dbReference type="EMBL" id="JAYRBN010000007">
    <property type="protein sequence ID" value="KAL2751142.1"/>
    <property type="molecule type" value="Genomic_DNA"/>
</dbReference>
<sequence>MAQTLSTGVSRPQSLPWKPCSPRCSVQIVWFSKFSNILSRYALVEDCLPRANLERFHLIQNNVKAFARRRPDSVLERIYDRSHGSNETQFDWAIYVENGTSNGHGSNANCCLSAPGTRGRANRVYDRMGTAGIVDLVTGCWMLEREEVHRGFPYLLCENVLTVVKTE</sequence>
<dbReference type="AlphaFoldDB" id="A0ABD2D1D2"/>
<comment type="caution">
    <text evidence="1">The sequence shown here is derived from an EMBL/GenBank/DDBJ whole genome shotgun (WGS) entry which is preliminary data.</text>
</comment>
<accession>A0ABD2D1D2</accession>